<name>A0A511N1U4_DEIC1</name>
<proteinExistence type="predicted"/>
<evidence type="ECO:0000313" key="2">
    <source>
        <dbReference type="Proteomes" id="UP000321306"/>
    </source>
</evidence>
<gene>
    <name evidence="1" type="ORF">DC3_24670</name>
</gene>
<evidence type="ECO:0000313" key="1">
    <source>
        <dbReference type="EMBL" id="GEM46832.1"/>
    </source>
</evidence>
<sequence>MTESNGPFLLTIYLTACEAESAFRTLVQHARSSGFPVELPLVPVKLPEHHQNLHASPVEHVLSLHGNLKSITGFVEVHRDLIMGNGFVDISPVLRPLALS</sequence>
<comment type="caution">
    <text evidence="1">The sequence shown here is derived from an EMBL/GenBank/DDBJ whole genome shotgun (WGS) entry which is preliminary data.</text>
</comment>
<protein>
    <submittedName>
        <fullName evidence="1">Uncharacterized protein</fullName>
    </submittedName>
</protein>
<keyword evidence="2" id="KW-1185">Reference proteome</keyword>
<dbReference type="EMBL" id="BJXB01000010">
    <property type="protein sequence ID" value="GEM46832.1"/>
    <property type="molecule type" value="Genomic_DNA"/>
</dbReference>
<dbReference type="RefSeq" id="WP_146884631.1">
    <property type="nucleotide sequence ID" value="NZ_BJXB01000010.1"/>
</dbReference>
<dbReference type="Proteomes" id="UP000321306">
    <property type="component" value="Unassembled WGS sequence"/>
</dbReference>
<dbReference type="AlphaFoldDB" id="A0A511N1U4"/>
<organism evidence="1 2">
    <name type="scientific">Deinococcus cellulosilyticus (strain DSM 18568 / NBRC 106333 / KACC 11606 / 5516J-15)</name>
    <dbReference type="NCBI Taxonomy" id="1223518"/>
    <lineage>
        <taxon>Bacteria</taxon>
        <taxon>Thermotogati</taxon>
        <taxon>Deinococcota</taxon>
        <taxon>Deinococci</taxon>
        <taxon>Deinococcales</taxon>
        <taxon>Deinococcaceae</taxon>
        <taxon>Deinococcus</taxon>
    </lineage>
</organism>
<reference evidence="1 2" key="1">
    <citation type="submission" date="2019-07" db="EMBL/GenBank/DDBJ databases">
        <title>Whole genome shotgun sequence of Deinococcus cellulosilyticus NBRC 106333.</title>
        <authorList>
            <person name="Hosoyama A."/>
            <person name="Uohara A."/>
            <person name="Ohji S."/>
            <person name="Ichikawa N."/>
        </authorList>
    </citation>
    <scope>NUCLEOTIDE SEQUENCE [LARGE SCALE GENOMIC DNA]</scope>
    <source>
        <strain evidence="1 2">NBRC 106333</strain>
    </source>
</reference>
<accession>A0A511N1U4</accession>